<sequence length="73" mass="8276">MTPRWTARPGWTTHHDPTTTFGGRSPEVQGAQPRVREPRKPRQWAAKRQPGERRHADETLPKMPQRAGVAEAA</sequence>
<evidence type="ECO:0000313" key="3">
    <source>
        <dbReference type="Proteomes" id="UP000435112"/>
    </source>
</evidence>
<evidence type="ECO:0000256" key="1">
    <source>
        <dbReference type="SAM" id="MobiDB-lite"/>
    </source>
</evidence>
<accession>A0A6A3K3B5</accession>
<protein>
    <submittedName>
        <fullName evidence="2">Uncharacterized protein</fullName>
    </submittedName>
</protein>
<feature type="region of interest" description="Disordered" evidence="1">
    <location>
        <begin position="1"/>
        <end position="73"/>
    </location>
</feature>
<feature type="compositionally biased region" description="Basic and acidic residues" evidence="1">
    <location>
        <begin position="49"/>
        <end position="60"/>
    </location>
</feature>
<dbReference type="AlphaFoldDB" id="A0A6A3K3B5"/>
<evidence type="ECO:0000313" key="2">
    <source>
        <dbReference type="EMBL" id="KAE9002006.1"/>
    </source>
</evidence>
<reference evidence="2 3" key="1">
    <citation type="submission" date="2018-09" db="EMBL/GenBank/DDBJ databases">
        <title>Genomic investigation of the strawberry pathogen Phytophthora fragariae indicates pathogenicity is determined by transcriptional variation in three key races.</title>
        <authorList>
            <person name="Adams T.M."/>
            <person name="Armitage A.D."/>
            <person name="Sobczyk M.K."/>
            <person name="Bates H.J."/>
            <person name="Dunwell J.M."/>
            <person name="Nellist C.F."/>
            <person name="Harrison R.J."/>
        </authorList>
    </citation>
    <scope>NUCLEOTIDE SEQUENCE [LARGE SCALE GENOMIC DNA]</scope>
    <source>
        <strain evidence="2 3">SCRP324</strain>
    </source>
</reference>
<organism evidence="2 3">
    <name type="scientific">Phytophthora rubi</name>
    <dbReference type="NCBI Taxonomy" id="129364"/>
    <lineage>
        <taxon>Eukaryota</taxon>
        <taxon>Sar</taxon>
        <taxon>Stramenopiles</taxon>
        <taxon>Oomycota</taxon>
        <taxon>Peronosporomycetes</taxon>
        <taxon>Peronosporales</taxon>
        <taxon>Peronosporaceae</taxon>
        <taxon>Phytophthora</taxon>
    </lineage>
</organism>
<comment type="caution">
    <text evidence="2">The sequence shown here is derived from an EMBL/GenBank/DDBJ whole genome shotgun (WGS) entry which is preliminary data.</text>
</comment>
<name>A0A6A3K3B5_9STRA</name>
<dbReference type="EMBL" id="QXFU01001458">
    <property type="protein sequence ID" value="KAE9002006.1"/>
    <property type="molecule type" value="Genomic_DNA"/>
</dbReference>
<gene>
    <name evidence="2" type="ORF">PR002_g17753</name>
</gene>
<proteinExistence type="predicted"/>
<dbReference type="Proteomes" id="UP000435112">
    <property type="component" value="Unassembled WGS sequence"/>
</dbReference>